<comment type="subcellular location">
    <subcellularLocation>
        <location evidence="1 8">Cell membrane</location>
        <topology evidence="1 8">Multi-pass membrane protein</topology>
    </subcellularLocation>
</comment>
<feature type="transmembrane region" description="Helical" evidence="8">
    <location>
        <begin position="316"/>
        <end position="334"/>
    </location>
</feature>
<keyword evidence="6 8" id="KW-1133">Transmembrane helix</keyword>
<keyword evidence="4 8" id="KW-1003">Cell membrane</keyword>
<protein>
    <recommendedName>
        <fullName evidence="8">L-lactate permease</fullName>
    </recommendedName>
</protein>
<feature type="transmembrane region" description="Helical" evidence="8">
    <location>
        <begin position="276"/>
        <end position="296"/>
    </location>
</feature>
<evidence type="ECO:0000313" key="9">
    <source>
        <dbReference type="EMBL" id="AUX44293.1"/>
    </source>
</evidence>
<feature type="transmembrane region" description="Helical" evidence="8">
    <location>
        <begin position="440"/>
        <end position="459"/>
    </location>
</feature>
<dbReference type="Proteomes" id="UP000238348">
    <property type="component" value="Chromosome"/>
</dbReference>
<comment type="function">
    <text evidence="8">Uptake of L-lactate across the membrane. Can also transport D-lactate and glycolate.</text>
</comment>
<reference evidence="9 10" key="1">
    <citation type="submission" date="2015-09" db="EMBL/GenBank/DDBJ databases">
        <title>Sorangium comparison.</title>
        <authorList>
            <person name="Zaburannyi N."/>
            <person name="Bunk B."/>
            <person name="Overmann J."/>
            <person name="Mueller R."/>
        </authorList>
    </citation>
    <scope>NUCLEOTIDE SEQUENCE [LARGE SCALE GENOMIC DNA]</scope>
    <source>
        <strain evidence="9 10">So ce26</strain>
    </source>
</reference>
<dbReference type="PANTHER" id="PTHR30003:SF0">
    <property type="entry name" value="GLYCOLATE PERMEASE GLCA-RELATED"/>
    <property type="match status" value="1"/>
</dbReference>
<proteinExistence type="inferred from homology"/>
<feature type="transmembrane region" description="Helical" evidence="8">
    <location>
        <begin position="57"/>
        <end position="78"/>
    </location>
</feature>
<feature type="transmembrane region" description="Helical" evidence="8">
    <location>
        <begin position="346"/>
        <end position="367"/>
    </location>
</feature>
<evidence type="ECO:0000256" key="7">
    <source>
        <dbReference type="ARBA" id="ARBA00023136"/>
    </source>
</evidence>
<accession>A0A2L0EYC4</accession>
<feature type="transmembrane region" description="Helical" evidence="8">
    <location>
        <begin position="480"/>
        <end position="505"/>
    </location>
</feature>
<sequence>MSLLTAVAAFSPILLSALVILVFRRGAATGALSGIALAAALILLSEAFTLDVGHVQTALGTAVILTLSALLVIVPGLYLNAVLRAQGIVDGLVAWIESLQVRAEPKALILLLGFLPAVESLTGFGVSLFLGVPIFFRLFPADKAYRLSLLGMNIMPWGTLALATVIGASLSGYPTVVLGTATALTSSAVFPCIGLIALYTLGGGEMLRRHGALALALGAGLSASLFLFNRIGLTETAGILAGAMTGLGGFLLLRGRGIPARATDPDRAGEHAPARVARLLLPYILVLALILLTRTIGPIHRWLTDLLLLTTERVKFSVFTSPGLALAVVAFFLIRLQPVRIDHKAIWTRARVATLGLFCFILLAQIMRESNMIAAVATLLEQQGSGQASVMSLLSPLLGMVSGFITGSNLGGNALIMTVQQQIGSALGEGLLFSAVQNSAAGHAVFASLPIIILVMTIARDGSEQEKTAEHDLLRFTLKVAAFVLAAVVLACVVVRHAGLLALVVPGAVR</sequence>
<gene>
    <name evidence="9" type="ORF">SOCE26_057570</name>
</gene>
<feature type="transmembrane region" description="Helical" evidence="8">
    <location>
        <begin position="26"/>
        <end position="45"/>
    </location>
</feature>
<dbReference type="PANTHER" id="PTHR30003">
    <property type="entry name" value="L-LACTATE PERMEASE"/>
    <property type="match status" value="1"/>
</dbReference>
<feature type="transmembrane region" description="Helical" evidence="8">
    <location>
        <begin position="147"/>
        <end position="170"/>
    </location>
</feature>
<evidence type="ECO:0000313" key="10">
    <source>
        <dbReference type="Proteomes" id="UP000238348"/>
    </source>
</evidence>
<evidence type="ECO:0000256" key="1">
    <source>
        <dbReference type="ARBA" id="ARBA00004651"/>
    </source>
</evidence>
<organism evidence="9 10">
    <name type="scientific">Sorangium cellulosum</name>
    <name type="common">Polyangium cellulosum</name>
    <dbReference type="NCBI Taxonomy" id="56"/>
    <lineage>
        <taxon>Bacteria</taxon>
        <taxon>Pseudomonadati</taxon>
        <taxon>Myxococcota</taxon>
        <taxon>Polyangia</taxon>
        <taxon>Polyangiales</taxon>
        <taxon>Polyangiaceae</taxon>
        <taxon>Sorangium</taxon>
    </lineage>
</organism>
<dbReference type="AlphaFoldDB" id="A0A2L0EYC4"/>
<name>A0A2L0EYC4_SORCE</name>
<evidence type="ECO:0000256" key="3">
    <source>
        <dbReference type="ARBA" id="ARBA00022448"/>
    </source>
</evidence>
<evidence type="ECO:0000256" key="8">
    <source>
        <dbReference type="RuleBase" id="RU365092"/>
    </source>
</evidence>
<evidence type="ECO:0000256" key="5">
    <source>
        <dbReference type="ARBA" id="ARBA00022692"/>
    </source>
</evidence>
<feature type="transmembrane region" description="Helical" evidence="8">
    <location>
        <begin position="107"/>
        <end position="135"/>
    </location>
</feature>
<evidence type="ECO:0000256" key="4">
    <source>
        <dbReference type="ARBA" id="ARBA00022475"/>
    </source>
</evidence>
<feature type="transmembrane region" description="Helical" evidence="8">
    <location>
        <begin position="237"/>
        <end position="255"/>
    </location>
</feature>
<keyword evidence="3 8" id="KW-0813">Transport</keyword>
<keyword evidence="7 8" id="KW-0472">Membrane</keyword>
<evidence type="ECO:0000256" key="6">
    <source>
        <dbReference type="ARBA" id="ARBA00022989"/>
    </source>
</evidence>
<dbReference type="InterPro" id="IPR003804">
    <property type="entry name" value="Lactate_perm"/>
</dbReference>
<evidence type="ECO:0000256" key="2">
    <source>
        <dbReference type="ARBA" id="ARBA00010100"/>
    </source>
</evidence>
<dbReference type="GO" id="GO:0005886">
    <property type="term" value="C:plasma membrane"/>
    <property type="evidence" value="ECO:0007669"/>
    <property type="project" value="UniProtKB-SubCell"/>
</dbReference>
<dbReference type="EMBL" id="CP012673">
    <property type="protein sequence ID" value="AUX44293.1"/>
    <property type="molecule type" value="Genomic_DNA"/>
</dbReference>
<dbReference type="Pfam" id="PF02652">
    <property type="entry name" value="Lactate_perm"/>
    <property type="match status" value="1"/>
</dbReference>
<feature type="transmembrane region" description="Helical" evidence="8">
    <location>
        <begin position="176"/>
        <end position="199"/>
    </location>
</feature>
<dbReference type="GO" id="GO:0015129">
    <property type="term" value="F:lactate transmembrane transporter activity"/>
    <property type="evidence" value="ECO:0007669"/>
    <property type="project" value="UniProtKB-UniRule"/>
</dbReference>
<dbReference type="OrthoDB" id="3691279at2"/>
<dbReference type="GO" id="GO:0015295">
    <property type="term" value="F:solute:proton symporter activity"/>
    <property type="evidence" value="ECO:0007669"/>
    <property type="project" value="TreeGrafter"/>
</dbReference>
<keyword evidence="5 8" id="KW-0812">Transmembrane</keyword>
<comment type="similarity">
    <text evidence="2 8">Belongs to the lactate permease family.</text>
</comment>